<feature type="non-terminal residue" evidence="2">
    <location>
        <position position="1"/>
    </location>
</feature>
<dbReference type="OrthoDB" id="3945102at2759"/>
<accession>A0A8E2JCK3</accession>
<reference evidence="2 3" key="1">
    <citation type="journal article" date="2016" name="Nat. Commun.">
        <title>Ectomycorrhizal ecology is imprinted in the genome of the dominant symbiotic fungus Cenococcum geophilum.</title>
        <authorList>
            <consortium name="DOE Joint Genome Institute"/>
            <person name="Peter M."/>
            <person name="Kohler A."/>
            <person name="Ohm R.A."/>
            <person name="Kuo A."/>
            <person name="Krutzmann J."/>
            <person name="Morin E."/>
            <person name="Arend M."/>
            <person name="Barry K.W."/>
            <person name="Binder M."/>
            <person name="Choi C."/>
            <person name="Clum A."/>
            <person name="Copeland A."/>
            <person name="Grisel N."/>
            <person name="Haridas S."/>
            <person name="Kipfer T."/>
            <person name="LaButti K."/>
            <person name="Lindquist E."/>
            <person name="Lipzen A."/>
            <person name="Maire R."/>
            <person name="Meier B."/>
            <person name="Mihaltcheva S."/>
            <person name="Molinier V."/>
            <person name="Murat C."/>
            <person name="Poggeler S."/>
            <person name="Quandt C.A."/>
            <person name="Sperisen C."/>
            <person name="Tritt A."/>
            <person name="Tisserant E."/>
            <person name="Crous P.W."/>
            <person name="Henrissat B."/>
            <person name="Nehls U."/>
            <person name="Egli S."/>
            <person name="Spatafora J.W."/>
            <person name="Grigoriev I.V."/>
            <person name="Martin F.M."/>
        </authorList>
    </citation>
    <scope>NUCLEOTIDE SEQUENCE [LARGE SCALE GENOMIC DNA]</scope>
    <source>
        <strain evidence="2 3">CBS 459.81</strain>
    </source>
</reference>
<evidence type="ECO:0000313" key="2">
    <source>
        <dbReference type="EMBL" id="OCK77059.1"/>
    </source>
</evidence>
<sequence>MASLDFLENYPPGHASLMVITPDGTISTIDNLHPAIIGQRCPLLEFSFEQGSTGFPKASIEASSHEVALCFLRFLYHGDYLSYDEQGQLPCSMLIHAELCRMADVFEVPELQVAAHANIIRETELSCSQPFPPVQLCAAIRFIYAHLSDQQPLIDTILNYCVFCFLYHGLGTNEDFRRLAFELQPFHRDLCRTSFKRGFTDDGAVDIVRLPVCRPNPHSDADLDKAALGDFLFELWHDNDDSPSDSISQTPESKRRRMLSEAGFILVHRPKKGEEASIAAESGVSSSEDADGFSLVHRPK</sequence>
<dbReference type="Proteomes" id="UP000250266">
    <property type="component" value="Unassembled WGS sequence"/>
</dbReference>
<evidence type="ECO:0008006" key="4">
    <source>
        <dbReference type="Google" id="ProtNLM"/>
    </source>
</evidence>
<feature type="region of interest" description="Disordered" evidence="1">
    <location>
        <begin position="273"/>
        <end position="300"/>
    </location>
</feature>
<proteinExistence type="predicted"/>
<organism evidence="2 3">
    <name type="scientific">Lepidopterella palustris CBS 459.81</name>
    <dbReference type="NCBI Taxonomy" id="1314670"/>
    <lineage>
        <taxon>Eukaryota</taxon>
        <taxon>Fungi</taxon>
        <taxon>Dikarya</taxon>
        <taxon>Ascomycota</taxon>
        <taxon>Pezizomycotina</taxon>
        <taxon>Dothideomycetes</taxon>
        <taxon>Pleosporomycetidae</taxon>
        <taxon>Mytilinidiales</taxon>
        <taxon>Argynnaceae</taxon>
        <taxon>Lepidopterella</taxon>
    </lineage>
</organism>
<gene>
    <name evidence="2" type="ORF">K432DRAFT_276808</name>
</gene>
<name>A0A8E2JCK3_9PEZI</name>
<keyword evidence="3" id="KW-1185">Reference proteome</keyword>
<dbReference type="AlphaFoldDB" id="A0A8E2JCK3"/>
<evidence type="ECO:0000256" key="1">
    <source>
        <dbReference type="SAM" id="MobiDB-lite"/>
    </source>
</evidence>
<dbReference type="EMBL" id="KV745158">
    <property type="protein sequence ID" value="OCK77059.1"/>
    <property type="molecule type" value="Genomic_DNA"/>
</dbReference>
<evidence type="ECO:0000313" key="3">
    <source>
        <dbReference type="Proteomes" id="UP000250266"/>
    </source>
</evidence>
<protein>
    <recommendedName>
        <fullName evidence="4">BTB domain-containing protein</fullName>
    </recommendedName>
</protein>